<proteinExistence type="inferred from homology"/>
<evidence type="ECO:0000313" key="8">
    <source>
        <dbReference type="EMBL" id="TPX08348.1"/>
    </source>
</evidence>
<dbReference type="InterPro" id="IPR036610">
    <property type="entry name" value="PEBP-like_sf"/>
</dbReference>
<keyword evidence="2" id="KW-0496">Mitochondrion</keyword>
<evidence type="ECO:0000256" key="6">
    <source>
        <dbReference type="SAM" id="MobiDB-lite"/>
    </source>
</evidence>
<dbReference type="EMBL" id="SKBQ01000007">
    <property type="protein sequence ID" value="TPX08181.1"/>
    <property type="molecule type" value="Genomic_DNA"/>
</dbReference>
<feature type="compositionally biased region" description="Basic and acidic residues" evidence="6">
    <location>
        <begin position="286"/>
        <end position="300"/>
    </location>
</feature>
<comment type="subcellular location">
    <subcellularLocation>
        <location evidence="1">Mitochondrion</location>
    </subcellularLocation>
</comment>
<dbReference type="OrthoDB" id="2153661at2759"/>
<sequence>MHVQIVYNRVTSAPPPLCHASVPLSPLASRFPLSLSLNDNPPDVRAPLALAADKDPADEVALVPLDHLPQRAALDDQPARLEQVLDVDVADLERPPLLARDLEARKQVRPPVGRDKRRPARAAAPLEPAEQRPHVPPHEPVLELAAEPARARQRQEVLGQGQLEPVLADDELAAAVAVAQRRAPGEVVHFPVEPRREVARVRAEGLAAAAAQGALLVAHAGVARALLPVELAVGAVDLVPRLGGGGALAGRVALEDDGQVQDVAAQGQVQVLARPVLQPAGLEGREVVDGQGDGARRRPEVFNGAENDSSSAYRKGLPRRRGRGYAQGLDGLCETPGTLCGGHGSAIDRSSRQGRSDLLPAGTILRTGQKKKAQFGLRVRRFAVVEPDGAALSVQSGPKISNWPVLRRLWNLSPSSPPYNSRALQLQHPAMSRCPQVGRPIALVRCLRHQQQQHRHLAGPASSIAARRYLSGTPNRQQDDGEKQQQQQQQQQANAPAAADKNKGPQSKKPQDTDFKRRKLDPNVTTLPWAEKELLRRGTPPVGSRRRRAAVRTSQNIPFEQMPYQCFQEARKLLREDRDAKVRQIVAETDRIRKLEAADPAQFRGGEAYRQKRLASLRRYVDQLKILADINDPLVKRRFEDGMGDMNKPIYRYLAEKRWQGYPRRLIQQRIAQFHIVPDLLPKFEPTMDVQLFFRRFKVGPGELVDSAVSEAIPRLRVQTFRPGERLVSVVVVDSDVPRPETDDFGRRCHYLAANVPLSPAVTSLPLAKADPAAQLAVPWLPAFSQKGAPYHRLSVFVLEQPAGSPPIDVGKLRELYAGRDGFSLKSFRDKFGLDPVGFSMFRTVWDKGTAGVMERAGIPGADVEFKRQKVEPLREPKKQRGWEAKRQGPKYKHLWKYTKRIASPSGKYVR</sequence>
<dbReference type="SUPFAM" id="SSF49777">
    <property type="entry name" value="PEBP-like"/>
    <property type="match status" value="1"/>
</dbReference>
<keyword evidence="9" id="KW-1185">Reference proteome</keyword>
<gene>
    <name evidence="7" type="ORF">E0L32_001756</name>
    <name evidence="8" type="ORF">E0L32_001923</name>
</gene>
<dbReference type="RefSeq" id="XP_030989892.1">
    <property type="nucleotide sequence ID" value="XM_031135870.1"/>
</dbReference>
<evidence type="ECO:0000256" key="5">
    <source>
        <dbReference type="ARBA" id="ARBA00039444"/>
    </source>
</evidence>
<dbReference type="Gene3D" id="3.90.280.10">
    <property type="entry name" value="PEBP-like"/>
    <property type="match status" value="1"/>
</dbReference>
<feature type="region of interest" description="Disordered" evidence="6">
    <location>
        <begin position="286"/>
        <end position="320"/>
    </location>
</feature>
<accession>A0A507ATZ7</accession>
<reference evidence="8 9" key="1">
    <citation type="submission" date="2019-06" db="EMBL/GenBank/DDBJ databases">
        <title>Draft genome sequence of the filamentous fungus Phialemoniopsis curvata isolated from diesel fuel.</title>
        <authorList>
            <person name="Varaljay V.A."/>
            <person name="Lyon W.J."/>
            <person name="Crouch A.L."/>
            <person name="Drake C.E."/>
            <person name="Hollomon J.M."/>
            <person name="Nadeau L.J."/>
            <person name="Nunn H.S."/>
            <person name="Stevenson B.S."/>
            <person name="Bojanowski C.L."/>
            <person name="Crookes-Goodson W.J."/>
        </authorList>
    </citation>
    <scope>NUCLEOTIDE SEQUENCE [LARGE SCALE GENOMIC DNA]</scope>
    <source>
        <strain evidence="8 9">D216</strain>
    </source>
</reference>
<dbReference type="PANTHER" id="PTHR11362">
    <property type="entry name" value="PHOSPHATIDYLETHANOLAMINE-BINDING PROTEIN"/>
    <property type="match status" value="1"/>
</dbReference>
<dbReference type="InParanoid" id="A0A507ATZ7"/>
<comment type="similarity">
    <text evidence="4">Belongs to the phosphatidylethanolamine-binding protein family. Mitochondrion-specific ribosomal protein mL38 subfamily.</text>
</comment>
<dbReference type="CDD" id="cd00866">
    <property type="entry name" value="PEBP_euk"/>
    <property type="match status" value="1"/>
</dbReference>
<dbReference type="EMBL" id="SKBQ01000007">
    <property type="protein sequence ID" value="TPX08348.1"/>
    <property type="molecule type" value="Genomic_DNA"/>
</dbReference>
<evidence type="ECO:0000313" key="9">
    <source>
        <dbReference type="Proteomes" id="UP000319257"/>
    </source>
</evidence>
<comment type="function">
    <text evidence="3">Component of the mitochondrial ribosome (mitoribosome), a dedicated translation machinery responsible for the synthesis of mitochondrial genome-encoded proteins, including at least some of the essential transmembrane subunits of the mitochondrial respiratory chain. The mitoribosomes are attached to the mitochondrial inner membrane and translation products are cotranslationally integrated into the membrane.</text>
</comment>
<dbReference type="Gene3D" id="1.20.58.1180">
    <property type="match status" value="1"/>
</dbReference>
<name>A0A507ATZ7_9PEZI</name>
<dbReference type="Pfam" id="PF01161">
    <property type="entry name" value="PBP"/>
    <property type="match status" value="1"/>
</dbReference>
<comment type="caution">
    <text evidence="8">The sequence shown here is derived from an EMBL/GenBank/DDBJ whole genome shotgun (WGS) entry which is preliminary data.</text>
</comment>
<dbReference type="STRING" id="1093900.A0A507ATZ7"/>
<organism evidence="8 9">
    <name type="scientific">Thyridium curvatum</name>
    <dbReference type="NCBI Taxonomy" id="1093900"/>
    <lineage>
        <taxon>Eukaryota</taxon>
        <taxon>Fungi</taxon>
        <taxon>Dikarya</taxon>
        <taxon>Ascomycota</taxon>
        <taxon>Pezizomycotina</taxon>
        <taxon>Sordariomycetes</taxon>
        <taxon>Sordariomycetidae</taxon>
        <taxon>Thyridiales</taxon>
        <taxon>Thyridiaceae</taxon>
        <taxon>Thyridium</taxon>
    </lineage>
</organism>
<dbReference type="AlphaFoldDB" id="A0A507ATZ7"/>
<dbReference type="PANTHER" id="PTHR11362:SF82">
    <property type="entry name" value="PHOSPHATIDYLETHANOLAMINE-BINDING PROTEIN 4"/>
    <property type="match status" value="1"/>
</dbReference>
<feature type="region of interest" description="Disordered" evidence="6">
    <location>
        <begin position="472"/>
        <end position="523"/>
    </location>
</feature>
<evidence type="ECO:0000313" key="7">
    <source>
        <dbReference type="EMBL" id="TPX08181.1"/>
    </source>
</evidence>
<dbReference type="InterPro" id="IPR008914">
    <property type="entry name" value="PEBP"/>
</dbReference>
<feature type="region of interest" description="Disordered" evidence="6">
    <location>
        <begin position="102"/>
        <end position="136"/>
    </location>
</feature>
<evidence type="ECO:0000256" key="3">
    <source>
        <dbReference type="ARBA" id="ARBA00037226"/>
    </source>
</evidence>
<evidence type="ECO:0000256" key="2">
    <source>
        <dbReference type="ARBA" id="ARBA00023128"/>
    </source>
</evidence>
<dbReference type="FunFam" id="3.90.280.10:FF:000004">
    <property type="entry name" value="Mitochondrial large ribosomal subunit YmL35"/>
    <property type="match status" value="1"/>
</dbReference>
<dbReference type="InterPro" id="IPR035810">
    <property type="entry name" value="PEBP_euk"/>
</dbReference>
<evidence type="ECO:0000256" key="1">
    <source>
        <dbReference type="ARBA" id="ARBA00004173"/>
    </source>
</evidence>
<dbReference type="GeneID" id="41969203"/>
<protein>
    <recommendedName>
        <fullName evidence="5">Large ribosomal subunit protein mL38</fullName>
    </recommendedName>
</protein>
<feature type="region of interest" description="Disordered" evidence="6">
    <location>
        <begin position="531"/>
        <end position="550"/>
    </location>
</feature>
<evidence type="ECO:0000256" key="4">
    <source>
        <dbReference type="ARBA" id="ARBA00038016"/>
    </source>
</evidence>
<dbReference type="Proteomes" id="UP000319257">
    <property type="component" value="Unassembled WGS sequence"/>
</dbReference>
<dbReference type="GO" id="GO:0005739">
    <property type="term" value="C:mitochondrion"/>
    <property type="evidence" value="ECO:0007669"/>
    <property type="project" value="UniProtKB-SubCell"/>
</dbReference>